<evidence type="ECO:0000256" key="3">
    <source>
        <dbReference type="ARBA" id="ARBA00022452"/>
    </source>
</evidence>
<dbReference type="CDD" id="cd01347">
    <property type="entry name" value="ligand_gated_channel"/>
    <property type="match status" value="1"/>
</dbReference>
<dbReference type="Pfam" id="PF07715">
    <property type="entry name" value="Plug"/>
    <property type="match status" value="1"/>
</dbReference>
<evidence type="ECO:0000256" key="7">
    <source>
        <dbReference type="ARBA" id="ARBA00023136"/>
    </source>
</evidence>
<feature type="domain" description="TonB-dependent receptor-like beta-barrel" evidence="12">
    <location>
        <begin position="201"/>
        <end position="628"/>
    </location>
</feature>
<protein>
    <submittedName>
        <fullName evidence="14">TonB-dependent receptor</fullName>
    </submittedName>
</protein>
<organism evidence="14 15">
    <name type="scientific">Dyadobacter sediminis</name>
    <dbReference type="NCBI Taxonomy" id="1493691"/>
    <lineage>
        <taxon>Bacteria</taxon>
        <taxon>Pseudomonadati</taxon>
        <taxon>Bacteroidota</taxon>
        <taxon>Cytophagia</taxon>
        <taxon>Cytophagales</taxon>
        <taxon>Spirosomataceae</taxon>
        <taxon>Dyadobacter</taxon>
    </lineage>
</organism>
<keyword evidence="9 10" id="KW-0998">Cell outer membrane</keyword>
<dbReference type="Gene3D" id="2.40.170.20">
    <property type="entry name" value="TonB-dependent receptor, beta-barrel domain"/>
    <property type="match status" value="1"/>
</dbReference>
<dbReference type="GO" id="GO:0044718">
    <property type="term" value="P:siderophore transmembrane transport"/>
    <property type="evidence" value="ECO:0007669"/>
    <property type="project" value="TreeGrafter"/>
</dbReference>
<dbReference type="Gene3D" id="2.170.130.10">
    <property type="entry name" value="TonB-dependent receptor, plug domain"/>
    <property type="match status" value="1"/>
</dbReference>
<proteinExistence type="inferred from homology"/>
<dbReference type="InterPro" id="IPR000531">
    <property type="entry name" value="Beta-barrel_TonB"/>
</dbReference>
<keyword evidence="8 14" id="KW-0675">Receptor</keyword>
<keyword evidence="7 10" id="KW-0472">Membrane</keyword>
<dbReference type="Proteomes" id="UP000309788">
    <property type="component" value="Unassembled WGS sequence"/>
</dbReference>
<dbReference type="InterPro" id="IPR039426">
    <property type="entry name" value="TonB-dep_rcpt-like"/>
</dbReference>
<comment type="similarity">
    <text evidence="10 11">Belongs to the TonB-dependent receptor family.</text>
</comment>
<dbReference type="GO" id="GO:0009279">
    <property type="term" value="C:cell outer membrane"/>
    <property type="evidence" value="ECO:0007669"/>
    <property type="project" value="UniProtKB-SubCell"/>
</dbReference>
<dbReference type="AlphaFoldDB" id="A0A5R9K5N6"/>
<feature type="domain" description="TonB-dependent receptor plug" evidence="13">
    <location>
        <begin position="48"/>
        <end position="154"/>
    </location>
</feature>
<keyword evidence="2 10" id="KW-0813">Transport</keyword>
<dbReference type="OrthoDB" id="9758472at2"/>
<comment type="subcellular location">
    <subcellularLocation>
        <location evidence="1 10">Cell outer membrane</location>
        <topology evidence="1 10">Multi-pass membrane protein</topology>
    </subcellularLocation>
</comment>
<dbReference type="PANTHER" id="PTHR30069:SF29">
    <property type="entry name" value="HEMOGLOBIN AND HEMOGLOBIN-HAPTOGLOBIN-BINDING PROTEIN 1-RELATED"/>
    <property type="match status" value="1"/>
</dbReference>
<keyword evidence="3 10" id="KW-1134">Transmembrane beta strand</keyword>
<dbReference type="GO" id="GO:0015344">
    <property type="term" value="F:siderophore uptake transmembrane transporter activity"/>
    <property type="evidence" value="ECO:0007669"/>
    <property type="project" value="TreeGrafter"/>
</dbReference>
<evidence type="ECO:0000256" key="11">
    <source>
        <dbReference type="RuleBase" id="RU003357"/>
    </source>
</evidence>
<keyword evidence="15" id="KW-1185">Reference proteome</keyword>
<dbReference type="InterPro" id="IPR036942">
    <property type="entry name" value="Beta-barrel_TonB_sf"/>
</dbReference>
<keyword evidence="5" id="KW-0732">Signal</keyword>
<evidence type="ECO:0000313" key="14">
    <source>
        <dbReference type="EMBL" id="TLU88866.1"/>
    </source>
</evidence>
<dbReference type="PROSITE" id="PS52016">
    <property type="entry name" value="TONB_DEPENDENT_REC_3"/>
    <property type="match status" value="1"/>
</dbReference>
<evidence type="ECO:0000259" key="12">
    <source>
        <dbReference type="Pfam" id="PF00593"/>
    </source>
</evidence>
<evidence type="ECO:0000256" key="6">
    <source>
        <dbReference type="ARBA" id="ARBA00023077"/>
    </source>
</evidence>
<evidence type="ECO:0000259" key="13">
    <source>
        <dbReference type="Pfam" id="PF07715"/>
    </source>
</evidence>
<sequence>MRIPSIQSVFIKISFSGIFLLICHLAAAQEIALDPVTVTSSLTEKRASQTGRNIAVIKGEYFRNLPVNSIDELLRYVPGVEIQARGPMGSQSDIVLRGGTFQQVLVILDGLRLNDPNTGHFNSYIPVSASEIERIEVLKGASSAIYGSDAVGGVIHVITKTFAARMQAENPQENIQKTTVNAAVTGGEYGLFNVNAGAFIQRNKLAVSGGLITNNASGVQQRGIKGYFNNNTASLSLNYAISPNWEAAVRSSYDHRDFAAQNFYTVIRSDTASEIVKTSWNQFRVAYKKNKTTISFSGGYKLVNDQYSFNPHAIANSSKSQLWQGLLMWQQTLSRHTSLISGINYQNRKISSNDRGNHAINQLAPFVSLSQNIGENVTVSPSVRLDWRENIGSEFVPQMNVSYKKGSWQLRGSAGKTIRDADFTERFNNYNKAVVTGGNVGNPNLKAEKSFSYEAGADWFLTKNNATQLKISGTFFQRLQNDLIDYVITPYAQMPRKDNLSPTGTFGLARNIANVNTTGLELDFQLVNAFTENRKLILNSGLTWLDSKSGKLVTSFYVSSHARFLTNFSAIYQHSNFSLSVNGIYKARAAREAAAIEATISKQYFVLNARAEYAFYSRKLAVFVQADNAFDTQYSDLLGSRMPGRWLMGGLKFGID</sequence>
<evidence type="ECO:0000256" key="2">
    <source>
        <dbReference type="ARBA" id="ARBA00022448"/>
    </source>
</evidence>
<evidence type="ECO:0000256" key="5">
    <source>
        <dbReference type="ARBA" id="ARBA00022729"/>
    </source>
</evidence>
<dbReference type="SUPFAM" id="SSF56935">
    <property type="entry name" value="Porins"/>
    <property type="match status" value="1"/>
</dbReference>
<gene>
    <name evidence="14" type="ORF">FEM55_24385</name>
</gene>
<keyword evidence="4 10" id="KW-0812">Transmembrane</keyword>
<accession>A0A5R9K5N6</accession>
<evidence type="ECO:0000256" key="10">
    <source>
        <dbReference type="PROSITE-ProRule" id="PRU01360"/>
    </source>
</evidence>
<dbReference type="Pfam" id="PF00593">
    <property type="entry name" value="TonB_dep_Rec_b-barrel"/>
    <property type="match status" value="1"/>
</dbReference>
<dbReference type="InterPro" id="IPR012910">
    <property type="entry name" value="Plug_dom"/>
</dbReference>
<name>A0A5R9K5N6_9BACT</name>
<comment type="caution">
    <text evidence="14">The sequence shown here is derived from an EMBL/GenBank/DDBJ whole genome shotgun (WGS) entry which is preliminary data.</text>
</comment>
<evidence type="ECO:0000256" key="1">
    <source>
        <dbReference type="ARBA" id="ARBA00004571"/>
    </source>
</evidence>
<evidence type="ECO:0000256" key="8">
    <source>
        <dbReference type="ARBA" id="ARBA00023170"/>
    </source>
</evidence>
<dbReference type="InterPro" id="IPR037066">
    <property type="entry name" value="Plug_dom_sf"/>
</dbReference>
<evidence type="ECO:0000256" key="4">
    <source>
        <dbReference type="ARBA" id="ARBA00022692"/>
    </source>
</evidence>
<evidence type="ECO:0000313" key="15">
    <source>
        <dbReference type="Proteomes" id="UP000309788"/>
    </source>
</evidence>
<reference evidence="14 15" key="1">
    <citation type="submission" date="2019-05" db="EMBL/GenBank/DDBJ databases">
        <authorList>
            <person name="Qu J.-H."/>
        </authorList>
    </citation>
    <scope>NUCLEOTIDE SEQUENCE [LARGE SCALE GENOMIC DNA]</scope>
    <source>
        <strain evidence="14 15">Z12</strain>
    </source>
</reference>
<dbReference type="PANTHER" id="PTHR30069">
    <property type="entry name" value="TONB-DEPENDENT OUTER MEMBRANE RECEPTOR"/>
    <property type="match status" value="1"/>
</dbReference>
<evidence type="ECO:0000256" key="9">
    <source>
        <dbReference type="ARBA" id="ARBA00023237"/>
    </source>
</evidence>
<dbReference type="EMBL" id="VCEI01000032">
    <property type="protein sequence ID" value="TLU88866.1"/>
    <property type="molecule type" value="Genomic_DNA"/>
</dbReference>
<keyword evidence="6 11" id="KW-0798">TonB box</keyword>